<dbReference type="Gene3D" id="1.20.1560.10">
    <property type="entry name" value="ABC transporter type 1, transmembrane domain"/>
    <property type="match status" value="1"/>
</dbReference>
<evidence type="ECO:0000256" key="2">
    <source>
        <dbReference type="ARBA" id="ARBA00022692"/>
    </source>
</evidence>
<dbReference type="InterPro" id="IPR003593">
    <property type="entry name" value="AAA+_ATPase"/>
</dbReference>
<keyword evidence="11" id="KW-1185">Reference proteome</keyword>
<dbReference type="InterPro" id="IPR036640">
    <property type="entry name" value="ABC1_TM_sf"/>
</dbReference>
<feature type="transmembrane region" description="Helical" evidence="7">
    <location>
        <begin position="53"/>
        <end position="74"/>
    </location>
</feature>
<evidence type="ECO:0000256" key="5">
    <source>
        <dbReference type="ARBA" id="ARBA00022989"/>
    </source>
</evidence>
<feature type="transmembrane region" description="Helical" evidence="7">
    <location>
        <begin position="12"/>
        <end position="33"/>
    </location>
</feature>
<dbReference type="InterPro" id="IPR039421">
    <property type="entry name" value="Type_1_exporter"/>
</dbReference>
<dbReference type="Proteomes" id="UP001232493">
    <property type="component" value="Chromosome"/>
</dbReference>
<proteinExistence type="predicted"/>
<comment type="subcellular location">
    <subcellularLocation>
        <location evidence="1">Cell membrane</location>
        <topology evidence="1">Multi-pass membrane protein</topology>
    </subcellularLocation>
</comment>
<dbReference type="RefSeq" id="WP_280998346.1">
    <property type="nucleotide sequence ID" value="NZ_CP069362.1"/>
</dbReference>
<keyword evidence="3" id="KW-0547">Nucleotide-binding</keyword>
<keyword evidence="6 7" id="KW-0472">Membrane</keyword>
<dbReference type="PANTHER" id="PTHR43394:SF1">
    <property type="entry name" value="ATP-BINDING CASSETTE SUB-FAMILY B MEMBER 10, MITOCHONDRIAL"/>
    <property type="match status" value="1"/>
</dbReference>
<dbReference type="InterPro" id="IPR027417">
    <property type="entry name" value="P-loop_NTPase"/>
</dbReference>
<keyword evidence="5 7" id="KW-1133">Transmembrane helix</keyword>
<feature type="domain" description="ABC transporter" evidence="8">
    <location>
        <begin position="333"/>
        <end position="567"/>
    </location>
</feature>
<feature type="transmembrane region" description="Helical" evidence="7">
    <location>
        <begin position="244"/>
        <end position="264"/>
    </location>
</feature>
<dbReference type="Gene3D" id="3.40.50.300">
    <property type="entry name" value="P-loop containing nucleotide triphosphate hydrolases"/>
    <property type="match status" value="1"/>
</dbReference>
<dbReference type="EMBL" id="CP069362">
    <property type="protein sequence ID" value="WGS64583.1"/>
    <property type="molecule type" value="Genomic_DNA"/>
</dbReference>
<reference evidence="10 11" key="1">
    <citation type="submission" date="2021-02" db="EMBL/GenBank/DDBJ databases">
        <title>Characterization of Marinitoga sp. nov. str. BP5-C20A.</title>
        <authorList>
            <person name="Erauso G."/>
            <person name="Postec A."/>
        </authorList>
    </citation>
    <scope>NUCLEOTIDE SEQUENCE [LARGE SCALE GENOMIC DNA]</scope>
    <source>
        <strain evidence="10 11">BP5-C20A</strain>
    </source>
</reference>
<feature type="transmembrane region" description="Helical" evidence="7">
    <location>
        <begin position="158"/>
        <end position="176"/>
    </location>
</feature>
<keyword evidence="2 7" id="KW-0812">Transmembrane</keyword>
<evidence type="ECO:0000256" key="1">
    <source>
        <dbReference type="ARBA" id="ARBA00004651"/>
    </source>
</evidence>
<dbReference type="SUPFAM" id="SSF90123">
    <property type="entry name" value="ABC transporter transmembrane region"/>
    <property type="match status" value="1"/>
</dbReference>
<evidence type="ECO:0000256" key="6">
    <source>
        <dbReference type="ARBA" id="ARBA00023136"/>
    </source>
</evidence>
<dbReference type="CDD" id="cd03251">
    <property type="entry name" value="ABCC_MsbA"/>
    <property type="match status" value="1"/>
</dbReference>
<dbReference type="InterPro" id="IPR011527">
    <property type="entry name" value="ABC1_TM_dom"/>
</dbReference>
<dbReference type="SMART" id="SM00382">
    <property type="entry name" value="AAA"/>
    <property type="match status" value="1"/>
</dbReference>
<dbReference type="Pfam" id="PF00664">
    <property type="entry name" value="ABC_membrane"/>
    <property type="match status" value="1"/>
</dbReference>
<accession>A0ABY8PPX0</accession>
<dbReference type="CDD" id="cd18549">
    <property type="entry name" value="ABC_6TM_YwjA_like"/>
    <property type="match status" value="1"/>
</dbReference>
<dbReference type="PROSITE" id="PS50893">
    <property type="entry name" value="ABC_TRANSPORTER_2"/>
    <property type="match status" value="1"/>
</dbReference>
<gene>
    <name evidence="10" type="ORF">JRV97_09430</name>
</gene>
<dbReference type="Pfam" id="PF00005">
    <property type="entry name" value="ABC_tran"/>
    <property type="match status" value="1"/>
</dbReference>
<dbReference type="GO" id="GO:0005524">
    <property type="term" value="F:ATP binding"/>
    <property type="evidence" value="ECO:0007669"/>
    <property type="project" value="UniProtKB-KW"/>
</dbReference>
<evidence type="ECO:0000313" key="10">
    <source>
        <dbReference type="EMBL" id="WGS64583.1"/>
    </source>
</evidence>
<name>A0ABY8PPX0_9BACT</name>
<dbReference type="PROSITE" id="PS00211">
    <property type="entry name" value="ABC_TRANSPORTER_1"/>
    <property type="match status" value="1"/>
</dbReference>
<sequence length="574" mass="65728">MIKRFIRYYRPHLKLFFLDLLSAFTLSVLGLAYPMITREIVNVGIKNKNIELLINYSIVLLIIFIAMYFLEYVVTYWGHVLGLRIQYDMRRDLFSHLQKLSFNFFDNSKIGHLMSRIINDLFEISELAHHGPEDLFISLIKVVGAFIILLFINIKLTLISFSIIPIMVYFMIYYNNKLEMAFKKAKEKIADVNSRIEESLAGIRVVKSFTNEEYEIERFNYGNELFKNVRAEAFKYLGTFYPTINFLGNMAILIMIFVGGIFVYNGDINVGDFIAYNLFVGQFLQPLKVLLRFVEMYQQGAAGFRRFLEIMDKEPEIVDKENAIELKNVKGEVVFENVGFSYDEGKKVLHNINLHVSAGETIAIVGPSGGGKTTLCSLIPRFYDISEGSIKIDGIDIRDIKIKSLRQNIGLVQQDVFLFSGTIKDNIKYGRMDATDEEIIEAAKAANAHEFILELSDGYDTLIGERGIKLSGGQKQRISIARMFLKNPPILILDEATSSLDNQSEAIIQRSIEKLSKNRTTFIIAHRLATVKHAKRIIVLTENGIVEEGTHEELMNKKGEYYKLYNAQFESLLI</sequence>
<feature type="domain" description="ABC transmembrane type-1" evidence="9">
    <location>
        <begin position="17"/>
        <end position="299"/>
    </location>
</feature>
<organism evidence="10 11">
    <name type="scientific">Marinitoga aeolica</name>
    <dbReference type="NCBI Taxonomy" id="2809031"/>
    <lineage>
        <taxon>Bacteria</taxon>
        <taxon>Thermotogati</taxon>
        <taxon>Thermotogota</taxon>
        <taxon>Thermotogae</taxon>
        <taxon>Petrotogales</taxon>
        <taxon>Petrotogaceae</taxon>
        <taxon>Marinitoga</taxon>
    </lineage>
</organism>
<evidence type="ECO:0000256" key="4">
    <source>
        <dbReference type="ARBA" id="ARBA00022840"/>
    </source>
</evidence>
<keyword evidence="4 10" id="KW-0067">ATP-binding</keyword>
<dbReference type="InterPro" id="IPR017871">
    <property type="entry name" value="ABC_transporter-like_CS"/>
</dbReference>
<evidence type="ECO:0000259" key="9">
    <source>
        <dbReference type="PROSITE" id="PS50929"/>
    </source>
</evidence>
<evidence type="ECO:0000256" key="3">
    <source>
        <dbReference type="ARBA" id="ARBA00022741"/>
    </source>
</evidence>
<evidence type="ECO:0000256" key="7">
    <source>
        <dbReference type="SAM" id="Phobius"/>
    </source>
</evidence>
<evidence type="ECO:0000313" key="11">
    <source>
        <dbReference type="Proteomes" id="UP001232493"/>
    </source>
</evidence>
<protein>
    <submittedName>
        <fullName evidence="10">ABC transporter ATP-binding protein</fullName>
    </submittedName>
</protein>
<dbReference type="SUPFAM" id="SSF52540">
    <property type="entry name" value="P-loop containing nucleoside triphosphate hydrolases"/>
    <property type="match status" value="1"/>
</dbReference>
<dbReference type="PROSITE" id="PS50929">
    <property type="entry name" value="ABC_TM1F"/>
    <property type="match status" value="1"/>
</dbReference>
<dbReference type="PANTHER" id="PTHR43394">
    <property type="entry name" value="ATP-DEPENDENT PERMEASE MDL1, MITOCHONDRIAL"/>
    <property type="match status" value="1"/>
</dbReference>
<evidence type="ECO:0000259" key="8">
    <source>
        <dbReference type="PROSITE" id="PS50893"/>
    </source>
</evidence>
<dbReference type="InterPro" id="IPR003439">
    <property type="entry name" value="ABC_transporter-like_ATP-bd"/>
</dbReference>